<reference evidence="2" key="1">
    <citation type="journal article" date="2005" name="Environ. Microbiol.">
        <title>Genetic and functional properties of uncultivated thermophilic crenarchaeotes from a subsurface gold mine as revealed by analysis of genome fragments.</title>
        <authorList>
            <person name="Nunoura T."/>
            <person name="Hirayama H."/>
            <person name="Takami H."/>
            <person name="Oida H."/>
            <person name="Nishi S."/>
            <person name="Shimamura S."/>
            <person name="Suzuki Y."/>
            <person name="Inagaki F."/>
            <person name="Takai K."/>
            <person name="Nealson K.H."/>
            <person name="Horikoshi K."/>
        </authorList>
    </citation>
    <scope>NUCLEOTIDE SEQUENCE</scope>
</reference>
<dbReference type="AlphaFoldDB" id="H5SVT0"/>
<keyword evidence="1" id="KW-0472">Membrane</keyword>
<evidence type="ECO:0000313" key="2">
    <source>
        <dbReference type="EMBL" id="BAL59713.1"/>
    </source>
</evidence>
<protein>
    <submittedName>
        <fullName evidence="2">Uncharacterized protein</fullName>
    </submittedName>
</protein>
<gene>
    <name evidence="2" type="ORF">HGMM_OP4C349</name>
</gene>
<keyword evidence="1" id="KW-1133">Transmembrane helix</keyword>
<name>H5SVT0_ACEAU</name>
<reference evidence="2" key="2">
    <citation type="journal article" date="2012" name="PLoS ONE">
        <title>A Deeply Branching Thermophilic Bacterium with an Ancient Acetyl-CoA Pathway Dominates a Subsurface Ecosystem.</title>
        <authorList>
            <person name="Takami H."/>
            <person name="Noguchi H."/>
            <person name="Takaki Y."/>
            <person name="Uchiyama I."/>
            <person name="Toyoda A."/>
            <person name="Nishi S."/>
            <person name="Chee G.-J."/>
            <person name="Arai W."/>
            <person name="Nunoura T."/>
            <person name="Itoh T."/>
            <person name="Hattori M."/>
            <person name="Takai K."/>
        </authorList>
    </citation>
    <scope>NUCLEOTIDE SEQUENCE</scope>
</reference>
<feature type="transmembrane region" description="Helical" evidence="1">
    <location>
        <begin position="49"/>
        <end position="77"/>
    </location>
</feature>
<sequence>MTRRRWLLFGLGLIALAVVLTLSYGEVLRERLLRSILYELWLWELRLESLPFGLVWMLFLVVGSLGVYMTILDLVLYGRTRAALPERVPRTGPVHTLAHKIELACHGELARWNVHRLVSDLALQWIVLRAGVSEGEARRRFAEIVPELHGALDLEFPRAATRRGWLWLSERLPTSFSQKKRRLEEIAQLTDILEDFAGEAYDRACDRR</sequence>
<accession>H5SVT0</accession>
<dbReference type="EMBL" id="AP011803">
    <property type="protein sequence ID" value="BAL59713.1"/>
    <property type="molecule type" value="Genomic_DNA"/>
</dbReference>
<keyword evidence="1" id="KW-0812">Transmembrane</keyword>
<proteinExistence type="predicted"/>
<evidence type="ECO:0000256" key="1">
    <source>
        <dbReference type="SAM" id="Phobius"/>
    </source>
</evidence>
<organism evidence="2">
    <name type="scientific">Acetithermum autotrophicum</name>
    <dbReference type="NCBI Taxonomy" id="1446466"/>
    <lineage>
        <taxon>Bacteria</taxon>
        <taxon>Candidatus Bipolaricaulota</taxon>
        <taxon>Candidatus Acetithermum</taxon>
    </lineage>
</organism>